<dbReference type="EMBL" id="AP025318">
    <property type="protein sequence ID" value="BDD12353.1"/>
    <property type="molecule type" value="Genomic_DNA"/>
</dbReference>
<keyword evidence="2" id="KW-0614">Plasmid</keyword>
<proteinExistence type="predicted"/>
<accession>A0AAU9D8P9</accession>
<dbReference type="KEGG" id="fax:FUAX_47850"/>
<name>A0AAU9D8P9_9BACT</name>
<sequence length="211" mass="23711">MKSKNVGKVVCSTLSTSLYALALFFMSCSSGGHGHETHKGMTLEQKRKTMKIIKPKRVSHTRSHIVNSGSIPEIMALYCPVKELEWCENWLPSVVYSNSGLVEKDCVFVTEGHGEQTVWYVTEYDIDKGRVEMVHHTPGRTFVKLEIDVKPLTDKTCESTITYTMTSLGKDGDEDLGVFNKEFYTTMMDSWAKASNHFLATGELLKGLPNF</sequence>
<feature type="chain" id="PRO_5043661555" description="SRPBCC family protein" evidence="1">
    <location>
        <begin position="23"/>
        <end position="211"/>
    </location>
</feature>
<evidence type="ECO:0008006" key="4">
    <source>
        <dbReference type="Google" id="ProtNLM"/>
    </source>
</evidence>
<keyword evidence="3" id="KW-1185">Reference proteome</keyword>
<gene>
    <name evidence="2" type="ORF">FUAX_47850</name>
</gene>
<evidence type="ECO:0000313" key="3">
    <source>
        <dbReference type="Proteomes" id="UP001348817"/>
    </source>
</evidence>
<evidence type="ECO:0000313" key="2">
    <source>
        <dbReference type="EMBL" id="BDD12353.1"/>
    </source>
</evidence>
<protein>
    <recommendedName>
        <fullName evidence="4">SRPBCC family protein</fullName>
    </recommendedName>
</protein>
<feature type="signal peptide" evidence="1">
    <location>
        <begin position="1"/>
        <end position="22"/>
    </location>
</feature>
<organism evidence="2 3">
    <name type="scientific">Fulvitalea axinellae</name>
    <dbReference type="NCBI Taxonomy" id="1182444"/>
    <lineage>
        <taxon>Bacteria</taxon>
        <taxon>Pseudomonadati</taxon>
        <taxon>Bacteroidota</taxon>
        <taxon>Cytophagia</taxon>
        <taxon>Cytophagales</taxon>
        <taxon>Persicobacteraceae</taxon>
        <taxon>Fulvitalea</taxon>
    </lineage>
</organism>
<reference evidence="2 3" key="1">
    <citation type="submission" date="2021-12" db="EMBL/GenBank/DDBJ databases">
        <title>Genome sequencing of bacteria with rrn-lacking chromosome and rrn-plasmid.</title>
        <authorList>
            <person name="Anda M."/>
            <person name="Iwasaki W."/>
        </authorList>
    </citation>
    <scope>NUCLEOTIDE SEQUENCE [LARGE SCALE GENOMIC DNA]</scope>
    <source>
        <strain evidence="2 3">DSM 100852</strain>
        <plasmid evidence="2 3">pFA4</plasmid>
    </source>
</reference>
<geneLocation type="plasmid" evidence="2 3">
    <name>pFA4</name>
</geneLocation>
<evidence type="ECO:0000256" key="1">
    <source>
        <dbReference type="SAM" id="SignalP"/>
    </source>
</evidence>
<keyword evidence="1" id="KW-0732">Signal</keyword>
<dbReference type="AlphaFoldDB" id="A0AAU9D8P9"/>
<dbReference type="Proteomes" id="UP001348817">
    <property type="component" value="Plasmid pFA4"/>
</dbReference>